<dbReference type="InterPro" id="IPR046519">
    <property type="entry name" value="X-Tfes_XVIPCD"/>
</dbReference>
<dbReference type="Gene3D" id="1.10.101.10">
    <property type="entry name" value="PGBD-like superfamily/PGBD"/>
    <property type="match status" value="1"/>
</dbReference>
<dbReference type="EMBL" id="JADIKD010000004">
    <property type="protein sequence ID" value="MFK2915770.1"/>
    <property type="molecule type" value="Genomic_DNA"/>
</dbReference>
<dbReference type="Pfam" id="PF01471">
    <property type="entry name" value="PG_binding_1"/>
    <property type="match status" value="1"/>
</dbReference>
<feature type="domain" description="Peptidoglycan binding-like" evidence="2">
    <location>
        <begin position="246"/>
        <end position="307"/>
    </location>
</feature>
<feature type="domain" description="X-Tfes XVIPCD" evidence="3">
    <location>
        <begin position="331"/>
        <end position="433"/>
    </location>
</feature>
<dbReference type="Pfam" id="PF20410">
    <property type="entry name" value="X-Tfes_XVIPCD"/>
    <property type="match status" value="1"/>
</dbReference>
<evidence type="ECO:0000313" key="5">
    <source>
        <dbReference type="Proteomes" id="UP001620408"/>
    </source>
</evidence>
<dbReference type="SUPFAM" id="SSF47090">
    <property type="entry name" value="PGBD-like"/>
    <property type="match status" value="1"/>
</dbReference>
<gene>
    <name evidence="4" type="ORF">ISS97_00730</name>
</gene>
<dbReference type="InterPro" id="IPR002477">
    <property type="entry name" value="Peptidoglycan-bd-like"/>
</dbReference>
<reference evidence="4 5" key="1">
    <citation type="submission" date="2020-10" db="EMBL/GenBank/DDBJ databases">
        <title>Phylogeny of dyella-like bacteria.</title>
        <authorList>
            <person name="Fu J."/>
        </authorList>
    </citation>
    <scope>NUCLEOTIDE SEQUENCE [LARGE SCALE GENOMIC DNA]</scope>
    <source>
        <strain evidence="4 5">BB4</strain>
    </source>
</reference>
<dbReference type="Proteomes" id="UP001620408">
    <property type="component" value="Unassembled WGS sequence"/>
</dbReference>
<keyword evidence="5" id="KW-1185">Reference proteome</keyword>
<evidence type="ECO:0000259" key="2">
    <source>
        <dbReference type="Pfam" id="PF01471"/>
    </source>
</evidence>
<evidence type="ECO:0000313" key="4">
    <source>
        <dbReference type="EMBL" id="MFK2915770.1"/>
    </source>
</evidence>
<proteinExistence type="predicted"/>
<name>A0ABW8JZQ0_9GAMM</name>
<dbReference type="InterPro" id="IPR036366">
    <property type="entry name" value="PGBDSf"/>
</dbReference>
<protein>
    <submittedName>
        <fullName evidence="4">Peptidoglycan-binding protein</fullName>
    </submittedName>
</protein>
<organism evidence="4 5">
    <name type="scientific">Dyella koreensis</name>
    <dbReference type="NCBI Taxonomy" id="311235"/>
    <lineage>
        <taxon>Bacteria</taxon>
        <taxon>Pseudomonadati</taxon>
        <taxon>Pseudomonadota</taxon>
        <taxon>Gammaproteobacteria</taxon>
        <taxon>Lysobacterales</taxon>
        <taxon>Rhodanobacteraceae</taxon>
        <taxon>Dyella</taxon>
    </lineage>
</organism>
<accession>A0ABW8JZQ0</accession>
<evidence type="ECO:0000259" key="3">
    <source>
        <dbReference type="Pfam" id="PF20410"/>
    </source>
</evidence>
<dbReference type="RefSeq" id="WP_379987285.1">
    <property type="nucleotide sequence ID" value="NZ_JADIKD010000004.1"/>
</dbReference>
<dbReference type="InterPro" id="IPR036365">
    <property type="entry name" value="PGBD-like_sf"/>
</dbReference>
<evidence type="ECO:0000256" key="1">
    <source>
        <dbReference type="SAM" id="MobiDB-lite"/>
    </source>
</evidence>
<comment type="caution">
    <text evidence="4">The sequence shown here is derived from an EMBL/GenBank/DDBJ whole genome shotgun (WGS) entry which is preliminary data.</text>
</comment>
<sequence>MTNTTITADQLRTVLFATENSNNEDVLTKFSWAGNESSSYSFGILQFDVARDHGYVKQFLTSHGFTSEQIKALSTQGGGLTQAELEPLDAQLRAIPKEDLNEFTNKNLGKAVARVDDLVGSLRSTNPAVADAIASSDELQLAIADYDNQFHIDGIGGKAPSNSMLAYLEGQSVKMPGGTLQLGDTISRSDLQEFINATGYAKNHERAVAGREERLNGALADLKLIDPSTVAQSHTAGHGSLKLGARGDAVGDLQTRLGELGYTDPRGNPLVADKHFGPTTKAAVEAFQRDHGLTADGAAGPATQKAIEEQIQARAQANTSTQTWQCPLRLDDPTHPDNAFYLRTRDLVHQLDQQNGRVPDQRSDQLASALTVQARTDGLQRIDQIALSEDASALWGAQRPPGVRDHFFDQFCNVNTVQALNTPMEQSGAQWPQAMQQFQQHHEQAQQQQQQQQDQTVQQSSAAMQMR</sequence>
<feature type="region of interest" description="Disordered" evidence="1">
    <location>
        <begin position="440"/>
        <end position="467"/>
    </location>
</feature>